<dbReference type="PANTHER" id="PTHR10913">
    <property type="entry name" value="FOLLISTATIN-RELATED"/>
    <property type="match status" value="1"/>
</dbReference>
<dbReference type="GO" id="GO:0004867">
    <property type="term" value="F:serine-type endopeptidase inhibitor activity"/>
    <property type="evidence" value="ECO:0007669"/>
    <property type="project" value="UniProtKB-KW"/>
</dbReference>
<evidence type="ECO:0000256" key="3">
    <source>
        <dbReference type="ARBA" id="ARBA00023157"/>
    </source>
</evidence>
<dbReference type="AlphaFoldDB" id="A0A8S0ZP01"/>
<keyword evidence="2" id="KW-0722">Serine protease inhibitor</keyword>
<dbReference type="GO" id="GO:0005576">
    <property type="term" value="C:extracellular region"/>
    <property type="evidence" value="ECO:0007669"/>
    <property type="project" value="TreeGrafter"/>
</dbReference>
<evidence type="ECO:0000313" key="6">
    <source>
        <dbReference type="EMBL" id="CAB3234350.1"/>
    </source>
</evidence>
<keyword evidence="3" id="KW-1015">Disulfide bond</keyword>
<dbReference type="GO" id="GO:0030154">
    <property type="term" value="P:cell differentiation"/>
    <property type="evidence" value="ECO:0007669"/>
    <property type="project" value="TreeGrafter"/>
</dbReference>
<proteinExistence type="predicted"/>
<keyword evidence="1" id="KW-0646">Protease inhibitor</keyword>
<feature type="chain" id="PRO_5035902177" description="Kazal-like domain-containing protein" evidence="4">
    <location>
        <begin position="21"/>
        <end position="195"/>
    </location>
</feature>
<dbReference type="PROSITE" id="PS51465">
    <property type="entry name" value="KAZAL_2"/>
    <property type="match status" value="3"/>
</dbReference>
<dbReference type="SUPFAM" id="SSF100895">
    <property type="entry name" value="Kazal-type serine protease inhibitors"/>
    <property type="match status" value="3"/>
</dbReference>
<comment type="caution">
    <text evidence="6">The sequence shown here is derived from an EMBL/GenBank/DDBJ whole genome shotgun (WGS) entry which is preliminary data.</text>
</comment>
<feature type="domain" description="Kazal-like" evidence="5">
    <location>
        <begin position="10"/>
        <end position="68"/>
    </location>
</feature>
<dbReference type="SMART" id="SM00280">
    <property type="entry name" value="KAZAL"/>
    <property type="match status" value="3"/>
</dbReference>
<feature type="signal peptide" evidence="4">
    <location>
        <begin position="1"/>
        <end position="20"/>
    </location>
</feature>
<dbReference type="CDD" id="cd00104">
    <property type="entry name" value="KAZAL_FS"/>
    <property type="match status" value="3"/>
</dbReference>
<evidence type="ECO:0000313" key="7">
    <source>
        <dbReference type="Proteomes" id="UP000494256"/>
    </source>
</evidence>
<dbReference type="OrthoDB" id="6753017at2759"/>
<dbReference type="InterPro" id="IPR002350">
    <property type="entry name" value="Kazal_dom"/>
</dbReference>
<organism evidence="6 7">
    <name type="scientific">Arctia plantaginis</name>
    <name type="common">Wood tiger moth</name>
    <name type="synonym">Phalaena plantaginis</name>
    <dbReference type="NCBI Taxonomy" id="874455"/>
    <lineage>
        <taxon>Eukaryota</taxon>
        <taxon>Metazoa</taxon>
        <taxon>Ecdysozoa</taxon>
        <taxon>Arthropoda</taxon>
        <taxon>Hexapoda</taxon>
        <taxon>Insecta</taxon>
        <taxon>Pterygota</taxon>
        <taxon>Neoptera</taxon>
        <taxon>Endopterygota</taxon>
        <taxon>Lepidoptera</taxon>
        <taxon>Glossata</taxon>
        <taxon>Ditrysia</taxon>
        <taxon>Noctuoidea</taxon>
        <taxon>Erebidae</taxon>
        <taxon>Arctiinae</taxon>
        <taxon>Arctia</taxon>
    </lineage>
</organism>
<protein>
    <recommendedName>
        <fullName evidence="5">Kazal-like domain-containing protein</fullName>
    </recommendedName>
</protein>
<dbReference type="PANTHER" id="PTHR10913:SF45">
    <property type="entry name" value="FOLLISTATIN, ISOFORM A-RELATED"/>
    <property type="match status" value="1"/>
</dbReference>
<evidence type="ECO:0000256" key="1">
    <source>
        <dbReference type="ARBA" id="ARBA00022690"/>
    </source>
</evidence>
<dbReference type="InterPro" id="IPR050653">
    <property type="entry name" value="Prot_Inhib_GrowthFact_Antg"/>
</dbReference>
<evidence type="ECO:0000256" key="4">
    <source>
        <dbReference type="SAM" id="SignalP"/>
    </source>
</evidence>
<dbReference type="PROSITE" id="PS00282">
    <property type="entry name" value="KAZAL_1"/>
    <property type="match status" value="2"/>
</dbReference>
<accession>A0A8S0ZP01</accession>
<sequence length="195" mass="21392">MDCKLKVLLIIGTHICSTLALPPCVCGRNYSPVCGSDGKMYNSECLLECAAFTSKTKITISKFGPCESPKVSSRRVCFCPMEESPVCGSDGQTYRNECGLNCHKVMFNEFLTVEYAGFCKTALEPPCVCPALVKPVCGSDGNTYNNDCMLNCATKENSMLSIVYSGACRDTVKVSDILMTRSVPYFSFTPLYYTR</sequence>
<dbReference type="Proteomes" id="UP000494256">
    <property type="component" value="Unassembled WGS sequence"/>
</dbReference>
<keyword evidence="4" id="KW-0732">Signal</keyword>
<dbReference type="InterPro" id="IPR036058">
    <property type="entry name" value="Kazal_dom_sf"/>
</dbReference>
<dbReference type="FunFam" id="3.30.60.30:FF:000067">
    <property type="entry name" value="Thrombin inhibitor rhodniin"/>
    <property type="match status" value="1"/>
</dbReference>
<evidence type="ECO:0000256" key="2">
    <source>
        <dbReference type="ARBA" id="ARBA00022900"/>
    </source>
</evidence>
<feature type="domain" description="Kazal-like" evidence="5">
    <location>
        <begin position="71"/>
        <end position="120"/>
    </location>
</feature>
<gene>
    <name evidence="6" type="ORF">APLA_LOCUS6567</name>
</gene>
<evidence type="ECO:0000259" key="5">
    <source>
        <dbReference type="PROSITE" id="PS51465"/>
    </source>
</evidence>
<reference evidence="6 7" key="1">
    <citation type="submission" date="2020-04" db="EMBL/GenBank/DDBJ databases">
        <authorList>
            <person name="Wallbank WR R."/>
            <person name="Pardo Diaz C."/>
            <person name="Kozak K."/>
            <person name="Martin S."/>
            <person name="Jiggins C."/>
            <person name="Moest M."/>
            <person name="Warren A I."/>
            <person name="Byers J.R.P. K."/>
            <person name="Montejo-Kovacevich G."/>
            <person name="Yen C E."/>
        </authorList>
    </citation>
    <scope>NUCLEOTIDE SEQUENCE [LARGE SCALE GENOMIC DNA]</scope>
</reference>
<feature type="domain" description="Kazal-like" evidence="5">
    <location>
        <begin position="121"/>
        <end position="170"/>
    </location>
</feature>
<dbReference type="Gene3D" id="3.30.60.30">
    <property type="match status" value="3"/>
</dbReference>
<name>A0A8S0ZP01_ARCPL</name>
<dbReference type="EMBL" id="CADEBD010000294">
    <property type="protein sequence ID" value="CAB3234350.1"/>
    <property type="molecule type" value="Genomic_DNA"/>
</dbReference>
<dbReference type="Pfam" id="PF00050">
    <property type="entry name" value="Kazal_1"/>
    <property type="match status" value="3"/>
</dbReference>